<organism evidence="11 12">
    <name type="scientific">Malus domestica</name>
    <name type="common">Apple</name>
    <name type="synonym">Pyrus malus</name>
    <dbReference type="NCBI Taxonomy" id="3750"/>
    <lineage>
        <taxon>Eukaryota</taxon>
        <taxon>Viridiplantae</taxon>
        <taxon>Streptophyta</taxon>
        <taxon>Embryophyta</taxon>
        <taxon>Tracheophyta</taxon>
        <taxon>Spermatophyta</taxon>
        <taxon>Magnoliopsida</taxon>
        <taxon>eudicotyledons</taxon>
        <taxon>Gunneridae</taxon>
        <taxon>Pentapetalae</taxon>
        <taxon>rosids</taxon>
        <taxon>fabids</taxon>
        <taxon>Rosales</taxon>
        <taxon>Rosaceae</taxon>
        <taxon>Amygdaloideae</taxon>
        <taxon>Maleae</taxon>
        <taxon>Malus</taxon>
    </lineage>
</organism>
<evidence type="ECO:0000256" key="8">
    <source>
        <dbReference type="ARBA" id="ARBA00023157"/>
    </source>
</evidence>
<keyword evidence="6" id="KW-0732">Signal</keyword>
<evidence type="ECO:0000259" key="10">
    <source>
        <dbReference type="PROSITE" id="PS00624"/>
    </source>
</evidence>
<dbReference type="InterPro" id="IPR000172">
    <property type="entry name" value="GMC_OxRdtase_N"/>
</dbReference>
<keyword evidence="5" id="KW-0285">Flavoprotein</keyword>
<evidence type="ECO:0000256" key="1">
    <source>
        <dbReference type="ARBA" id="ARBA00001147"/>
    </source>
</evidence>
<keyword evidence="8" id="KW-1015">Disulfide bond</keyword>
<comment type="catalytic activity">
    <reaction evidence="1">
        <text>(R)-mandelonitrile = benzaldehyde + hydrogen cyanide</text>
        <dbReference type="Rhea" id="RHEA:18313"/>
        <dbReference type="ChEBI" id="CHEBI:17169"/>
        <dbReference type="ChEBI" id="CHEBI:18407"/>
        <dbReference type="ChEBI" id="CHEBI:18450"/>
        <dbReference type="EC" id="4.1.2.10"/>
    </reaction>
</comment>
<protein>
    <recommendedName>
        <fullName evidence="4">(R)-mandelonitrile lyase</fullName>
        <ecNumber evidence="4">4.1.2.10</ecNumber>
    </recommendedName>
</protein>
<name>A0A498HJJ6_MALDO</name>
<dbReference type="Gene3D" id="3.50.50.60">
    <property type="entry name" value="FAD/NAD(P)-binding domain"/>
    <property type="match status" value="1"/>
</dbReference>
<dbReference type="EC" id="4.1.2.10" evidence="4"/>
<sequence length="658" mass="72194">MMLTASNSRHSVAYGFKIIVSSSEKFESSSEKFELVFLEDTSAASTPSPSLYLQETETDKPRIRLPFGIQKMEKSTMFVVLLVLQLFVHLQLEVHSLATLSEHDFSYSKSVINATDLPLEEVYDYIVVGGGTAGCPLAATLSSKYSVLVLERGSFPTSYPNVLTQEGFIYNLQQEDDGETPVQRVMSEDGIPTVRGRILGGTSMISAGVYARANISFFNESGVEWDINLVNATYEWIEDTIVYKPNAFAWQTVTQKAFLEAGVLPENGFSLDHVPETRITGSTFDNSGTRHAADELLNRGDLDNLRVAVHANVEKIVFSSSESRLSATGVIYKDSNGISHRAYVRDQGEVILSAGTMGTPQLLLLSGVGPESYLSSLGIPVVLDHPYVGQFLYDNPRNFINILPPNPIEPSIVTVLGIRDDFWQCSISCGPLTAPPYSLFPSQSYPLPINSTFAHIPNKVPGPHSHGSLTLNSSSDVTIGPNVRFNYFSNAADLAHCVSGMKQIGYLLRTNAFKPYKTQDLPGIEGFTFLGLPLPNNQTDDALETFCRDSLASYWHYHGGCIVGKVVDGGLHVNGIDALRIVDSSTFPVTPASHPMGFYLMLGRYMGLQILQERSAWVGMSCMDGAMQSLQRGICPHPMNFEENLEGHNYALSLLFNV</sequence>
<dbReference type="EMBL" id="RDQH01000342">
    <property type="protein sequence ID" value="RXH70880.1"/>
    <property type="molecule type" value="Genomic_DNA"/>
</dbReference>
<evidence type="ECO:0000256" key="6">
    <source>
        <dbReference type="ARBA" id="ARBA00022729"/>
    </source>
</evidence>
<keyword evidence="9" id="KW-0456">Lyase</keyword>
<proteinExistence type="predicted"/>
<dbReference type="Gene3D" id="3.30.410.40">
    <property type="match status" value="1"/>
</dbReference>
<dbReference type="SUPFAM" id="SSF54373">
    <property type="entry name" value="FAD-linked reductases, C-terminal domain"/>
    <property type="match status" value="1"/>
</dbReference>
<comment type="cofactor">
    <cofactor evidence="2">
        <name>FAD</name>
        <dbReference type="ChEBI" id="CHEBI:57692"/>
    </cofactor>
</comment>
<evidence type="ECO:0000256" key="4">
    <source>
        <dbReference type="ARBA" id="ARBA00013074"/>
    </source>
</evidence>
<dbReference type="PROSITE" id="PS00624">
    <property type="entry name" value="GMC_OXRED_2"/>
    <property type="match status" value="1"/>
</dbReference>
<dbReference type="Proteomes" id="UP000290289">
    <property type="component" value="Chromosome 16"/>
</dbReference>
<dbReference type="AlphaFoldDB" id="A0A498HJJ6"/>
<gene>
    <name evidence="11" type="ORF">DVH24_015502</name>
</gene>
<dbReference type="InterPro" id="IPR036188">
    <property type="entry name" value="FAD/NAD-bd_sf"/>
</dbReference>
<evidence type="ECO:0000256" key="5">
    <source>
        <dbReference type="ARBA" id="ARBA00022630"/>
    </source>
</evidence>
<evidence type="ECO:0000256" key="9">
    <source>
        <dbReference type="ARBA" id="ARBA00023239"/>
    </source>
</evidence>
<comment type="caution">
    <text evidence="11">The sequence shown here is derived from an EMBL/GenBank/DDBJ whole genome shotgun (WGS) entry which is preliminary data.</text>
</comment>
<evidence type="ECO:0000256" key="7">
    <source>
        <dbReference type="ARBA" id="ARBA00022827"/>
    </source>
</evidence>
<dbReference type="InterPro" id="IPR007867">
    <property type="entry name" value="GMC_OxRtase_C"/>
</dbReference>
<dbReference type="GO" id="GO:0046593">
    <property type="term" value="F:mandelonitrile lyase activity"/>
    <property type="evidence" value="ECO:0007669"/>
    <property type="project" value="UniProtKB-EC"/>
</dbReference>
<dbReference type="GO" id="GO:0016614">
    <property type="term" value="F:oxidoreductase activity, acting on CH-OH group of donors"/>
    <property type="evidence" value="ECO:0007669"/>
    <property type="project" value="InterPro"/>
</dbReference>
<evidence type="ECO:0000313" key="11">
    <source>
        <dbReference type="EMBL" id="RXH70880.1"/>
    </source>
</evidence>
<evidence type="ECO:0000313" key="12">
    <source>
        <dbReference type="Proteomes" id="UP000290289"/>
    </source>
</evidence>
<dbReference type="Pfam" id="PF05199">
    <property type="entry name" value="GMC_oxred_C"/>
    <property type="match status" value="1"/>
</dbReference>
<reference evidence="11 12" key="1">
    <citation type="submission" date="2018-10" db="EMBL/GenBank/DDBJ databases">
        <title>A high-quality apple genome assembly.</title>
        <authorList>
            <person name="Hu J."/>
        </authorList>
    </citation>
    <scope>NUCLEOTIDE SEQUENCE [LARGE SCALE GENOMIC DNA]</scope>
    <source>
        <strain evidence="12">cv. HFTH1</strain>
        <tissue evidence="11">Young leaf</tissue>
    </source>
</reference>
<dbReference type="SUPFAM" id="SSF51905">
    <property type="entry name" value="FAD/NAD(P)-binding domain"/>
    <property type="match status" value="1"/>
</dbReference>
<dbReference type="InterPro" id="IPR051871">
    <property type="entry name" value="GMC_Oxidoreductase-Related"/>
</dbReference>
<dbReference type="PANTHER" id="PTHR45968:SF23">
    <property type="entry name" value="GLUCOSE-METHANOL-CHOLINE OXIDOREDUCTASE N-TERMINAL DOMAIN-CONTAINING PROTEIN"/>
    <property type="match status" value="1"/>
</dbReference>
<dbReference type="Pfam" id="PF00732">
    <property type="entry name" value="GMC_oxred_N"/>
    <property type="match status" value="1"/>
</dbReference>
<dbReference type="GO" id="GO:0050660">
    <property type="term" value="F:flavin adenine dinucleotide binding"/>
    <property type="evidence" value="ECO:0007669"/>
    <property type="project" value="InterPro"/>
</dbReference>
<dbReference type="PANTHER" id="PTHR45968">
    <property type="entry name" value="OSJNBA0019K04.7 PROTEIN"/>
    <property type="match status" value="1"/>
</dbReference>
<dbReference type="STRING" id="3750.A0A498HJJ6"/>
<accession>A0A498HJJ6</accession>
<keyword evidence="12" id="KW-1185">Reference proteome</keyword>
<keyword evidence="7" id="KW-0274">FAD</keyword>
<comment type="subunit">
    <text evidence="3">Monomer.</text>
</comment>
<evidence type="ECO:0000256" key="3">
    <source>
        <dbReference type="ARBA" id="ARBA00011245"/>
    </source>
</evidence>
<evidence type="ECO:0000256" key="2">
    <source>
        <dbReference type="ARBA" id="ARBA00001974"/>
    </source>
</evidence>
<feature type="domain" description="Glucose-methanol-choline oxidoreductase N-terminal" evidence="10">
    <location>
        <begin position="355"/>
        <end position="369"/>
    </location>
</feature>